<gene>
    <name evidence="2" type="ORF">DSLASN_19530</name>
</gene>
<name>A0ABM7PG67_9BACT</name>
<evidence type="ECO:0000313" key="2">
    <source>
        <dbReference type="EMBL" id="BCS96321.1"/>
    </source>
</evidence>
<feature type="signal peptide" evidence="1">
    <location>
        <begin position="1"/>
        <end position="24"/>
    </location>
</feature>
<accession>A0ABM7PG67</accession>
<keyword evidence="1" id="KW-0732">Signal</keyword>
<dbReference type="RefSeq" id="WP_236892645.1">
    <property type="nucleotide sequence ID" value="NZ_AP024488.1"/>
</dbReference>
<protein>
    <submittedName>
        <fullName evidence="2">Uncharacterized protein</fullName>
    </submittedName>
</protein>
<reference evidence="2 3" key="1">
    <citation type="submission" date="2021-02" db="EMBL/GenBank/DDBJ databases">
        <title>Complete genome of Desulfoluna sp. strain ASN36.</title>
        <authorList>
            <person name="Takahashi A."/>
            <person name="Kojima H."/>
            <person name="Fukui M."/>
        </authorList>
    </citation>
    <scope>NUCLEOTIDE SEQUENCE [LARGE SCALE GENOMIC DNA]</scope>
    <source>
        <strain evidence="2 3">ASN36</strain>
    </source>
</reference>
<sequence length="193" mass="21816">MAPFRHVTILVALLLTFSVPFASATSIIPVSLTQLTERADSIVAGVITETHSYWEDGRIYTDATVETMEYLKHPTAERPHRIVVKSLGGEVEHTRMHVNGVPELVPDTEVVLFLIKRQDKYIIYGLHYGLCVVEPDYDAQSQRVSGPVFRAQTTRNLTTMALTRNPLPSSGERIDLFFERVRRLVQDTPNPKQ</sequence>
<dbReference type="Proteomes" id="UP001320148">
    <property type="component" value="Chromosome"/>
</dbReference>
<proteinExistence type="predicted"/>
<evidence type="ECO:0000256" key="1">
    <source>
        <dbReference type="SAM" id="SignalP"/>
    </source>
</evidence>
<feature type="chain" id="PRO_5045271519" evidence="1">
    <location>
        <begin position="25"/>
        <end position="193"/>
    </location>
</feature>
<dbReference type="EMBL" id="AP024488">
    <property type="protein sequence ID" value="BCS96321.1"/>
    <property type="molecule type" value="Genomic_DNA"/>
</dbReference>
<evidence type="ECO:0000313" key="3">
    <source>
        <dbReference type="Proteomes" id="UP001320148"/>
    </source>
</evidence>
<keyword evidence="3" id="KW-1185">Reference proteome</keyword>
<organism evidence="2 3">
    <name type="scientific">Desulfoluna limicola</name>
    <dbReference type="NCBI Taxonomy" id="2810562"/>
    <lineage>
        <taxon>Bacteria</taxon>
        <taxon>Pseudomonadati</taxon>
        <taxon>Thermodesulfobacteriota</taxon>
        <taxon>Desulfobacteria</taxon>
        <taxon>Desulfobacterales</taxon>
        <taxon>Desulfolunaceae</taxon>
        <taxon>Desulfoluna</taxon>
    </lineage>
</organism>